<name>A0A183F5F2_HELPZ</name>
<keyword evidence="3" id="KW-1185">Reference proteome</keyword>
<evidence type="ECO:0000313" key="3">
    <source>
        <dbReference type="Proteomes" id="UP000050761"/>
    </source>
</evidence>
<keyword evidence="1" id="KW-1133">Transmembrane helix</keyword>
<feature type="transmembrane region" description="Helical" evidence="1">
    <location>
        <begin position="12"/>
        <end position="32"/>
    </location>
</feature>
<sequence length="183" mass="20919">MDRTSFSEKVGQLCVVLAVVLLFFVPILYLYLSVILLYNHLYHTVCPALLVLKQHRALSVDDISFLKSASVWASRECESNLRPIEGLWFSCLAFAFFSLPTVFALFKLSKYYLRMKAEYYWNACEAYGVIRPKVATMNDAIYGNIYGTLNVSRSTNHAPPKAKESPIYGVFVEQPIYTAFRRS</sequence>
<evidence type="ECO:0000313" key="4">
    <source>
        <dbReference type="WBParaSite" id="HPBE_0000139401-mRNA-1"/>
    </source>
</evidence>
<evidence type="ECO:0000313" key="2">
    <source>
        <dbReference type="EMBL" id="VDO19777.1"/>
    </source>
</evidence>
<proteinExistence type="predicted"/>
<dbReference type="WBParaSite" id="HPBE_0000139401-mRNA-1">
    <property type="protein sequence ID" value="HPBE_0000139401-mRNA-1"/>
    <property type="gene ID" value="HPBE_0000139401"/>
</dbReference>
<dbReference type="OrthoDB" id="5820472at2759"/>
<protein>
    <submittedName>
        <fullName evidence="4">G_PROTEIN_RECEP_F1_2 domain-containing protein</fullName>
    </submittedName>
</protein>
<dbReference type="EMBL" id="UZAH01001500">
    <property type="protein sequence ID" value="VDO19777.1"/>
    <property type="molecule type" value="Genomic_DNA"/>
</dbReference>
<dbReference type="AlphaFoldDB" id="A0A183F5F2"/>
<feature type="transmembrane region" description="Helical" evidence="1">
    <location>
        <begin position="87"/>
        <end position="106"/>
    </location>
</feature>
<dbReference type="Proteomes" id="UP000050761">
    <property type="component" value="Unassembled WGS sequence"/>
</dbReference>
<gene>
    <name evidence="2" type="ORF">HPBE_LOCUS1395</name>
</gene>
<reference evidence="2 3" key="1">
    <citation type="submission" date="2018-11" db="EMBL/GenBank/DDBJ databases">
        <authorList>
            <consortium name="Pathogen Informatics"/>
        </authorList>
    </citation>
    <scope>NUCLEOTIDE SEQUENCE [LARGE SCALE GENOMIC DNA]</scope>
</reference>
<evidence type="ECO:0000256" key="1">
    <source>
        <dbReference type="SAM" id="Phobius"/>
    </source>
</evidence>
<accession>A0A183F5F2</accession>
<accession>A0A3P7UBX5</accession>
<reference evidence="4" key="2">
    <citation type="submission" date="2019-09" db="UniProtKB">
        <authorList>
            <consortium name="WormBaseParasite"/>
        </authorList>
    </citation>
    <scope>IDENTIFICATION</scope>
</reference>
<organism evidence="3 4">
    <name type="scientific">Heligmosomoides polygyrus</name>
    <name type="common">Parasitic roundworm</name>
    <dbReference type="NCBI Taxonomy" id="6339"/>
    <lineage>
        <taxon>Eukaryota</taxon>
        <taxon>Metazoa</taxon>
        <taxon>Ecdysozoa</taxon>
        <taxon>Nematoda</taxon>
        <taxon>Chromadorea</taxon>
        <taxon>Rhabditida</taxon>
        <taxon>Rhabditina</taxon>
        <taxon>Rhabditomorpha</taxon>
        <taxon>Strongyloidea</taxon>
        <taxon>Heligmosomidae</taxon>
        <taxon>Heligmosomoides</taxon>
    </lineage>
</organism>
<keyword evidence="1" id="KW-0472">Membrane</keyword>
<keyword evidence="1" id="KW-0812">Transmembrane</keyword>